<keyword evidence="4" id="KW-1185">Reference proteome</keyword>
<evidence type="ECO:0000313" key="3">
    <source>
        <dbReference type="EMBL" id="KAB2340014.1"/>
    </source>
</evidence>
<dbReference type="EMBL" id="WBMT01000032">
    <property type="protein sequence ID" value="KAB2340014.1"/>
    <property type="molecule type" value="Genomic_DNA"/>
</dbReference>
<keyword evidence="1 3" id="KW-0378">Hydrolase</keyword>
<accession>A0A6H9Y7X0</accession>
<dbReference type="GO" id="GO:0016787">
    <property type="term" value="F:hydrolase activity"/>
    <property type="evidence" value="ECO:0007669"/>
    <property type="project" value="UniProtKB-KW"/>
</dbReference>
<feature type="domain" description="BD-FAE-like" evidence="2">
    <location>
        <begin position="342"/>
        <end position="537"/>
    </location>
</feature>
<dbReference type="RefSeq" id="WP_151570331.1">
    <property type="nucleotide sequence ID" value="NZ_WBMT01000032.1"/>
</dbReference>
<evidence type="ECO:0000313" key="4">
    <source>
        <dbReference type="Proteomes" id="UP000468735"/>
    </source>
</evidence>
<dbReference type="OrthoDB" id="255603at2"/>
<protein>
    <submittedName>
        <fullName evidence="3">Alpha/beta hydrolase</fullName>
    </submittedName>
</protein>
<sequence>MRRSWQVAVLGVALVGASVVVPMALSEAAVKHSATYAYGSHVRQKLDAYWNDPKPGTTQPGLIIIHGGYWNSGARGDWKSAAQWYANRGFAVFSIDHRFNTDAAWPAQRDDATAAIRWIKSRARTFKVHPDRIAVLGSQAGGQLATQVGSQVRGVIGLSPIADPAFAYEAAQTTGANTHRRKIRDQVVVLANCAPSFTEARCTGRLQDMAAAWPVPHYLIHSAGDTVPVAHSERLRDTLARKGMLDVRVQTVPGSSSGGTLWTDQIKTRTLAWLRAKTAARATPPAAADLPTTPAERIPAMRASDDGAVTQRAAARATRIEHNGLAYGRHPRQKIDAYFYKRTWKQPAILMIHGGYWYEGDKSNWAMHARWFADRGYAVFSLNYRFNTQAPWPAQRSDVLAAINWIKSRAATYTLNPSRIVLLGTSAGGHLATNTGTYGDGRKTVKAVAALSPAASPYHAYWDGQTATADNTRHRLRDTSMLLLRCTPDKANTTCWNRWVDAVSFNRASTYDPPMYLIHSQQDFVPPHHSTRLCERLRAKRVPCTARTVAGDAHGMGLLVLPGERDTLLKWINAND</sequence>
<dbReference type="InterPro" id="IPR029058">
    <property type="entry name" value="AB_hydrolase_fold"/>
</dbReference>
<evidence type="ECO:0000256" key="1">
    <source>
        <dbReference type="ARBA" id="ARBA00022801"/>
    </source>
</evidence>
<dbReference type="Pfam" id="PF20434">
    <property type="entry name" value="BD-FAE"/>
    <property type="match status" value="2"/>
</dbReference>
<feature type="domain" description="BD-FAE-like" evidence="2">
    <location>
        <begin position="47"/>
        <end position="150"/>
    </location>
</feature>
<dbReference type="SUPFAM" id="SSF53474">
    <property type="entry name" value="alpha/beta-Hydrolases"/>
    <property type="match status" value="2"/>
</dbReference>
<dbReference type="InterPro" id="IPR050300">
    <property type="entry name" value="GDXG_lipolytic_enzyme"/>
</dbReference>
<dbReference type="PANTHER" id="PTHR48081">
    <property type="entry name" value="AB HYDROLASE SUPERFAMILY PROTEIN C4A8.06C"/>
    <property type="match status" value="1"/>
</dbReference>
<proteinExistence type="predicted"/>
<comment type="caution">
    <text evidence="3">The sequence shown here is derived from an EMBL/GenBank/DDBJ whole genome shotgun (WGS) entry which is preliminary data.</text>
</comment>
<gene>
    <name evidence="3" type="ORF">F8566_46570</name>
</gene>
<dbReference type="AlphaFoldDB" id="A0A6H9Y7X0"/>
<evidence type="ECO:0000259" key="2">
    <source>
        <dbReference type="Pfam" id="PF20434"/>
    </source>
</evidence>
<organism evidence="3 4">
    <name type="scientific">Actinomadura rudentiformis</name>
    <dbReference type="NCBI Taxonomy" id="359158"/>
    <lineage>
        <taxon>Bacteria</taxon>
        <taxon>Bacillati</taxon>
        <taxon>Actinomycetota</taxon>
        <taxon>Actinomycetes</taxon>
        <taxon>Streptosporangiales</taxon>
        <taxon>Thermomonosporaceae</taxon>
        <taxon>Actinomadura</taxon>
    </lineage>
</organism>
<dbReference type="InterPro" id="IPR049492">
    <property type="entry name" value="BD-FAE-like_dom"/>
</dbReference>
<name>A0A6H9Y7X0_9ACTN</name>
<reference evidence="3 4" key="1">
    <citation type="submission" date="2019-09" db="EMBL/GenBank/DDBJ databases">
        <title>Actinomadura physcomitrii sp. nov., a novel actinomycete isolated from moss [Physcomitrium sphaericum (Ludw) Fuernr].</title>
        <authorList>
            <person name="Zhuang X."/>
            <person name="Liu C."/>
        </authorList>
    </citation>
    <scope>NUCLEOTIDE SEQUENCE [LARGE SCALE GENOMIC DNA]</scope>
    <source>
        <strain evidence="3 4">HMC1</strain>
    </source>
</reference>
<dbReference type="Gene3D" id="3.40.50.1820">
    <property type="entry name" value="alpha/beta hydrolase"/>
    <property type="match status" value="2"/>
</dbReference>
<dbReference type="Proteomes" id="UP000468735">
    <property type="component" value="Unassembled WGS sequence"/>
</dbReference>